<evidence type="ECO:0000256" key="4">
    <source>
        <dbReference type="ARBA" id="ARBA00004741"/>
    </source>
</evidence>
<dbReference type="Gene3D" id="3.40.190.10">
    <property type="entry name" value="Periplasmic binding protein-like II"/>
    <property type="match status" value="2"/>
</dbReference>
<evidence type="ECO:0000259" key="20">
    <source>
        <dbReference type="PROSITE" id="PS51168"/>
    </source>
</evidence>
<comment type="caution">
    <text evidence="23">The sequence shown here is derived from an EMBL/GenBank/DDBJ whole genome shotgun (WGS) entry which is preliminary data.</text>
</comment>
<dbReference type="PANTHER" id="PTHR21022:SF19">
    <property type="entry name" value="PREPHENATE DEHYDRATASE-RELATED"/>
    <property type="match status" value="1"/>
</dbReference>
<feature type="domain" description="Chorismate mutase" evidence="20">
    <location>
        <begin position="1"/>
        <end position="86"/>
    </location>
</feature>
<evidence type="ECO:0000313" key="23">
    <source>
        <dbReference type="EMBL" id="MCU6704593.1"/>
    </source>
</evidence>
<evidence type="ECO:0000259" key="22">
    <source>
        <dbReference type="PROSITE" id="PS51671"/>
    </source>
</evidence>
<evidence type="ECO:0000256" key="3">
    <source>
        <dbReference type="ARBA" id="ARBA00004496"/>
    </source>
</evidence>
<feature type="domain" description="Prephenate dehydratase" evidence="21">
    <location>
        <begin position="105"/>
        <end position="279"/>
    </location>
</feature>
<dbReference type="CDD" id="cd04905">
    <property type="entry name" value="ACT_CM-PDT"/>
    <property type="match status" value="1"/>
</dbReference>
<dbReference type="InterPro" id="IPR036979">
    <property type="entry name" value="CM_dom_sf"/>
</dbReference>
<dbReference type="Pfam" id="PF00800">
    <property type="entry name" value="PDT"/>
    <property type="match status" value="1"/>
</dbReference>
<feature type="site" description="Essential for prephenate dehydratase activity" evidence="19">
    <location>
        <position position="272"/>
    </location>
</feature>
<comment type="catalytic activity">
    <reaction evidence="1">
        <text>chorismate = prephenate</text>
        <dbReference type="Rhea" id="RHEA:13897"/>
        <dbReference type="ChEBI" id="CHEBI:29748"/>
        <dbReference type="ChEBI" id="CHEBI:29934"/>
        <dbReference type="EC" id="5.4.99.5"/>
    </reaction>
</comment>
<evidence type="ECO:0000256" key="15">
    <source>
        <dbReference type="ARBA" id="ARBA00023268"/>
    </source>
</evidence>
<dbReference type="GO" id="GO:0046417">
    <property type="term" value="P:chorismate metabolic process"/>
    <property type="evidence" value="ECO:0007669"/>
    <property type="project" value="InterPro"/>
</dbReference>
<dbReference type="GO" id="GO:0004106">
    <property type="term" value="F:chorismate mutase activity"/>
    <property type="evidence" value="ECO:0007669"/>
    <property type="project" value="UniProtKB-EC"/>
</dbReference>
<evidence type="ECO:0000256" key="11">
    <source>
        <dbReference type="ARBA" id="ARBA00023141"/>
    </source>
</evidence>
<dbReference type="SUPFAM" id="SSF48600">
    <property type="entry name" value="Chorismate mutase II"/>
    <property type="match status" value="1"/>
</dbReference>
<dbReference type="Gene3D" id="3.30.70.260">
    <property type="match status" value="1"/>
</dbReference>
<evidence type="ECO:0000256" key="1">
    <source>
        <dbReference type="ARBA" id="ARBA00000824"/>
    </source>
</evidence>
<dbReference type="InterPro" id="IPR036263">
    <property type="entry name" value="Chorismate_II_sf"/>
</dbReference>
<evidence type="ECO:0000256" key="14">
    <source>
        <dbReference type="ARBA" id="ARBA00023239"/>
    </source>
</evidence>
<dbReference type="SMART" id="SM00830">
    <property type="entry name" value="CM_2"/>
    <property type="match status" value="1"/>
</dbReference>
<keyword evidence="24" id="KW-1185">Reference proteome</keyword>
<evidence type="ECO:0000256" key="2">
    <source>
        <dbReference type="ARBA" id="ARBA00002364"/>
    </source>
</evidence>
<comment type="subcellular location">
    <subcellularLocation>
        <location evidence="3">Cytoplasm</location>
    </subcellularLocation>
</comment>
<dbReference type="PROSITE" id="PS51671">
    <property type="entry name" value="ACT"/>
    <property type="match status" value="1"/>
</dbReference>
<evidence type="ECO:0000256" key="18">
    <source>
        <dbReference type="ARBA" id="ARBA00047848"/>
    </source>
</evidence>
<dbReference type="Pfam" id="PF01817">
    <property type="entry name" value="CM_2"/>
    <property type="match status" value="1"/>
</dbReference>
<dbReference type="RefSeq" id="WP_041337211.1">
    <property type="nucleotide sequence ID" value="NZ_JAOQJZ010000001.1"/>
</dbReference>
<evidence type="ECO:0000259" key="21">
    <source>
        <dbReference type="PROSITE" id="PS51171"/>
    </source>
</evidence>
<evidence type="ECO:0000256" key="13">
    <source>
        <dbReference type="ARBA" id="ARBA00023235"/>
    </source>
</evidence>
<dbReference type="EC" id="4.2.1.51" evidence="6"/>
<dbReference type="Proteomes" id="UP001208131">
    <property type="component" value="Unassembled WGS sequence"/>
</dbReference>
<evidence type="ECO:0000256" key="16">
    <source>
        <dbReference type="ARBA" id="ARBA00031175"/>
    </source>
</evidence>
<dbReference type="SUPFAM" id="SSF55021">
    <property type="entry name" value="ACT-like"/>
    <property type="match status" value="1"/>
</dbReference>
<dbReference type="PROSITE" id="PS51168">
    <property type="entry name" value="CHORISMATE_MUT_2"/>
    <property type="match status" value="1"/>
</dbReference>
<accession>A0AAE3LGK9</accession>
<evidence type="ECO:0000256" key="19">
    <source>
        <dbReference type="PIRSR" id="PIRSR001500-2"/>
    </source>
</evidence>
<dbReference type="GO" id="GO:0009094">
    <property type="term" value="P:L-phenylalanine biosynthetic process"/>
    <property type="evidence" value="ECO:0007669"/>
    <property type="project" value="UniProtKB-KW"/>
</dbReference>
<dbReference type="EMBL" id="JAOQJZ010000001">
    <property type="protein sequence ID" value="MCU6704593.1"/>
    <property type="molecule type" value="Genomic_DNA"/>
</dbReference>
<evidence type="ECO:0000256" key="7">
    <source>
        <dbReference type="ARBA" id="ARBA00014401"/>
    </source>
</evidence>
<feature type="domain" description="ACT" evidence="22">
    <location>
        <begin position="291"/>
        <end position="368"/>
    </location>
</feature>
<name>A0AAE3LGK9_9FIRM</name>
<organism evidence="23 24">
    <name type="scientific">Hominimerdicola aceti</name>
    <dbReference type="NCBI Taxonomy" id="2981726"/>
    <lineage>
        <taxon>Bacteria</taxon>
        <taxon>Bacillati</taxon>
        <taxon>Bacillota</taxon>
        <taxon>Clostridia</taxon>
        <taxon>Eubacteriales</taxon>
        <taxon>Oscillospiraceae</taxon>
        <taxon>Hominimerdicola</taxon>
    </lineage>
</organism>
<protein>
    <recommendedName>
        <fullName evidence="7">Bifunctional chorismate mutase/prephenate dehydratase</fullName>
        <ecNumber evidence="6">4.2.1.51</ecNumber>
    </recommendedName>
    <alternativeName>
        <fullName evidence="17">Chorismate mutase-prephenate dehydratase</fullName>
    </alternativeName>
    <alternativeName>
        <fullName evidence="8">Prephenate dehydratase</fullName>
    </alternativeName>
    <alternativeName>
        <fullName evidence="16">p-protein</fullName>
    </alternativeName>
</protein>
<reference evidence="23 24" key="1">
    <citation type="journal article" date="2021" name="ISME Commun">
        <title>Automated analysis of genomic sequences facilitates high-throughput and comprehensive description of bacteria.</title>
        <authorList>
            <person name="Hitch T.C.A."/>
        </authorList>
    </citation>
    <scope>NUCLEOTIDE SEQUENCE [LARGE SCALE GENOMIC DNA]</scope>
    <source>
        <strain evidence="23 24">Sanger_31</strain>
    </source>
</reference>
<keyword evidence="10" id="KW-0028">Amino-acid biosynthesis</keyword>
<dbReference type="PANTHER" id="PTHR21022">
    <property type="entry name" value="PREPHENATE DEHYDRATASE P PROTEIN"/>
    <property type="match status" value="1"/>
</dbReference>
<dbReference type="CDD" id="cd13631">
    <property type="entry name" value="PBP2_Ct-PDT_like"/>
    <property type="match status" value="1"/>
</dbReference>
<dbReference type="InterPro" id="IPR001086">
    <property type="entry name" value="Preph_deHydtase"/>
</dbReference>
<keyword evidence="14" id="KW-0456">Lyase</keyword>
<evidence type="ECO:0000313" key="24">
    <source>
        <dbReference type="Proteomes" id="UP001208131"/>
    </source>
</evidence>
<evidence type="ECO:0000256" key="9">
    <source>
        <dbReference type="ARBA" id="ARBA00022490"/>
    </source>
</evidence>
<dbReference type="GO" id="GO:0004664">
    <property type="term" value="F:prephenate dehydratase activity"/>
    <property type="evidence" value="ECO:0007669"/>
    <property type="project" value="UniProtKB-EC"/>
</dbReference>
<comment type="pathway">
    <text evidence="5">Metabolic intermediate biosynthesis; prephenate biosynthesis; prephenate from chorismate: step 1/1.</text>
</comment>
<evidence type="ECO:0000256" key="17">
    <source>
        <dbReference type="ARBA" id="ARBA00031520"/>
    </source>
</evidence>
<proteinExistence type="predicted"/>
<dbReference type="SUPFAM" id="SSF53850">
    <property type="entry name" value="Periplasmic binding protein-like II"/>
    <property type="match status" value="1"/>
</dbReference>
<dbReference type="InterPro" id="IPR008242">
    <property type="entry name" value="Chor_mutase/pphenate_deHydtase"/>
</dbReference>
<keyword evidence="9" id="KW-0963">Cytoplasm</keyword>
<sequence>MDLQELRNEINDIDSQLQELFNKRMQISFKVAEYKIANNMPVFQSKRENEILDHVTESSPKGLESASRVFFQNIMDISKCRQYQEFFADSDKIGYKKLDLTGHKTVAVPGTVGSYSHIACKQIFSDFEPMFFEDFEDVFSSVENGSADFGILPIANSTAGSVGQTYELMKKHDFKICAATKVKISHCLAVKKGTRFEDIKIVYSHEQALSQCSEFLSQNGLKSHKYANTALAACYIKESNEPYAAICSEACAQQNDLEILRHNIANAAENYTKFILISKETLCSENADIVSVSLALPHTSSALYRLLTKFSVAGLNLSMIESRPIANTDFDVVFYLDFEGAITSPDVAKLMSELNSELSYFKFLGNYEEI</sequence>
<dbReference type="InterPro" id="IPR002701">
    <property type="entry name" value="CM_II_prokaryot"/>
</dbReference>
<evidence type="ECO:0000256" key="10">
    <source>
        <dbReference type="ARBA" id="ARBA00022605"/>
    </source>
</evidence>
<comment type="catalytic activity">
    <reaction evidence="18">
        <text>prephenate + H(+) = 3-phenylpyruvate + CO2 + H2O</text>
        <dbReference type="Rhea" id="RHEA:21648"/>
        <dbReference type="ChEBI" id="CHEBI:15377"/>
        <dbReference type="ChEBI" id="CHEBI:15378"/>
        <dbReference type="ChEBI" id="CHEBI:16526"/>
        <dbReference type="ChEBI" id="CHEBI:18005"/>
        <dbReference type="ChEBI" id="CHEBI:29934"/>
        <dbReference type="EC" id="4.2.1.51"/>
    </reaction>
</comment>
<dbReference type="InterPro" id="IPR002912">
    <property type="entry name" value="ACT_dom"/>
</dbReference>
<dbReference type="PIRSF" id="PIRSF001500">
    <property type="entry name" value="Chor_mut_pdt_Ppr"/>
    <property type="match status" value="1"/>
</dbReference>
<keyword evidence="13 23" id="KW-0413">Isomerase</keyword>
<comment type="function">
    <text evidence="2">Catalyzes the Claisen rearrangement of chorismate to prephenate and the decarboxylation/dehydration of prephenate to phenylpyruvate.</text>
</comment>
<dbReference type="Gene3D" id="1.20.59.10">
    <property type="entry name" value="Chorismate mutase"/>
    <property type="match status" value="1"/>
</dbReference>
<gene>
    <name evidence="23" type="ORF">OCV57_01465</name>
</gene>
<evidence type="ECO:0000256" key="8">
    <source>
        <dbReference type="ARBA" id="ARBA00021872"/>
    </source>
</evidence>
<dbReference type="GO" id="GO:0005737">
    <property type="term" value="C:cytoplasm"/>
    <property type="evidence" value="ECO:0007669"/>
    <property type="project" value="UniProtKB-SubCell"/>
</dbReference>
<keyword evidence="11" id="KW-0057">Aromatic amino acid biosynthesis</keyword>
<dbReference type="InterPro" id="IPR045865">
    <property type="entry name" value="ACT-like_dom_sf"/>
</dbReference>
<evidence type="ECO:0000256" key="6">
    <source>
        <dbReference type="ARBA" id="ARBA00013147"/>
    </source>
</evidence>
<evidence type="ECO:0000256" key="12">
    <source>
        <dbReference type="ARBA" id="ARBA00023222"/>
    </source>
</evidence>
<comment type="pathway">
    <text evidence="4">Amino-acid biosynthesis; L-phenylalanine biosynthesis; phenylpyruvate from prephenate: step 1/1.</text>
</comment>
<dbReference type="AlphaFoldDB" id="A0AAE3LGK9"/>
<keyword evidence="12" id="KW-0584">Phenylalanine biosynthesis</keyword>
<dbReference type="PROSITE" id="PS51171">
    <property type="entry name" value="PREPHENATE_DEHYDR_3"/>
    <property type="match status" value="1"/>
</dbReference>
<evidence type="ECO:0000256" key="5">
    <source>
        <dbReference type="ARBA" id="ARBA00004817"/>
    </source>
</evidence>
<keyword evidence="15" id="KW-0511">Multifunctional enzyme</keyword>